<dbReference type="GO" id="GO:0009734">
    <property type="term" value="P:auxin-activated signaling pathway"/>
    <property type="evidence" value="ECO:0007669"/>
    <property type="project" value="InterPro"/>
</dbReference>
<evidence type="ECO:0008006" key="9">
    <source>
        <dbReference type="Google" id="ProtNLM"/>
    </source>
</evidence>
<keyword evidence="4 6" id="KW-1133">Transmembrane helix</keyword>
<dbReference type="PANTHER" id="PTHR32191">
    <property type="entry name" value="TETRASPANIN-8-RELATED"/>
    <property type="match status" value="1"/>
</dbReference>
<evidence type="ECO:0000256" key="1">
    <source>
        <dbReference type="ARBA" id="ARBA00004141"/>
    </source>
</evidence>
<evidence type="ECO:0000256" key="5">
    <source>
        <dbReference type="ARBA" id="ARBA00023136"/>
    </source>
</evidence>
<comment type="subcellular location">
    <subcellularLocation>
        <location evidence="1">Membrane</location>
        <topology evidence="1">Multi-pass membrane protein</topology>
    </subcellularLocation>
</comment>
<keyword evidence="5 6" id="KW-0472">Membrane</keyword>
<protein>
    <recommendedName>
        <fullName evidence="9">Tetraspanin</fullName>
    </recommendedName>
</protein>
<accession>A0A2Z6P896</accession>
<feature type="transmembrane region" description="Helical" evidence="6">
    <location>
        <begin position="221"/>
        <end position="242"/>
    </location>
</feature>
<keyword evidence="8" id="KW-1185">Reference proteome</keyword>
<dbReference type="Pfam" id="PF00335">
    <property type="entry name" value="Tetraspanin"/>
    <property type="match status" value="1"/>
</dbReference>
<evidence type="ECO:0000313" key="8">
    <source>
        <dbReference type="Proteomes" id="UP000242715"/>
    </source>
</evidence>
<feature type="transmembrane region" description="Helical" evidence="6">
    <location>
        <begin position="71"/>
        <end position="95"/>
    </location>
</feature>
<comment type="similarity">
    <text evidence="2">Belongs to the tetraspanin (TM4SF) family.</text>
</comment>
<dbReference type="GO" id="GO:0016020">
    <property type="term" value="C:membrane"/>
    <property type="evidence" value="ECO:0007669"/>
    <property type="project" value="UniProtKB-SubCell"/>
</dbReference>
<evidence type="ECO:0000313" key="7">
    <source>
        <dbReference type="EMBL" id="GAU38777.1"/>
    </source>
</evidence>
<dbReference type="AlphaFoldDB" id="A0A2Z6P896"/>
<organism evidence="7 8">
    <name type="scientific">Trifolium subterraneum</name>
    <name type="common">Subterranean clover</name>
    <dbReference type="NCBI Taxonomy" id="3900"/>
    <lineage>
        <taxon>Eukaryota</taxon>
        <taxon>Viridiplantae</taxon>
        <taxon>Streptophyta</taxon>
        <taxon>Embryophyta</taxon>
        <taxon>Tracheophyta</taxon>
        <taxon>Spermatophyta</taxon>
        <taxon>Magnoliopsida</taxon>
        <taxon>eudicotyledons</taxon>
        <taxon>Gunneridae</taxon>
        <taxon>Pentapetalae</taxon>
        <taxon>rosids</taxon>
        <taxon>fabids</taxon>
        <taxon>Fabales</taxon>
        <taxon>Fabaceae</taxon>
        <taxon>Papilionoideae</taxon>
        <taxon>50 kb inversion clade</taxon>
        <taxon>NPAAA clade</taxon>
        <taxon>Hologalegina</taxon>
        <taxon>IRL clade</taxon>
        <taxon>Trifolieae</taxon>
        <taxon>Trifolium</taxon>
    </lineage>
</organism>
<dbReference type="InterPro" id="IPR018499">
    <property type="entry name" value="Tetraspanin/Peripherin"/>
</dbReference>
<gene>
    <name evidence="7" type="ORF">TSUD_279300</name>
</gene>
<name>A0A2Z6P896_TRISU</name>
<dbReference type="InterPro" id="IPR044991">
    <property type="entry name" value="TET_plant"/>
</dbReference>
<reference evidence="8" key="1">
    <citation type="journal article" date="2017" name="Front. Plant Sci.">
        <title>Climate Clever Clovers: New Paradigm to Reduce the Environmental Footprint of Ruminants by Breeding Low Methanogenic Forages Utilizing Haplotype Variation.</title>
        <authorList>
            <person name="Kaur P."/>
            <person name="Appels R."/>
            <person name="Bayer P.E."/>
            <person name="Keeble-Gagnere G."/>
            <person name="Wang J."/>
            <person name="Hirakawa H."/>
            <person name="Shirasawa K."/>
            <person name="Vercoe P."/>
            <person name="Stefanova K."/>
            <person name="Durmic Z."/>
            <person name="Nichols P."/>
            <person name="Revell C."/>
            <person name="Isobe S.N."/>
            <person name="Edwards D."/>
            <person name="Erskine W."/>
        </authorList>
    </citation>
    <scope>NUCLEOTIDE SEQUENCE [LARGE SCALE GENOMIC DNA]</scope>
    <source>
        <strain evidence="8">cv. Daliak</strain>
    </source>
</reference>
<dbReference type="EMBL" id="DF973731">
    <property type="protein sequence ID" value="GAU38777.1"/>
    <property type="molecule type" value="Genomic_DNA"/>
</dbReference>
<evidence type="ECO:0000256" key="2">
    <source>
        <dbReference type="ARBA" id="ARBA00006840"/>
    </source>
</evidence>
<dbReference type="OrthoDB" id="672773at2759"/>
<dbReference type="Proteomes" id="UP000242715">
    <property type="component" value="Unassembled WGS sequence"/>
</dbReference>
<evidence type="ECO:0000256" key="3">
    <source>
        <dbReference type="ARBA" id="ARBA00022692"/>
    </source>
</evidence>
<keyword evidence="3 6" id="KW-0812">Transmembrane</keyword>
<proteinExistence type="inferred from homology"/>
<evidence type="ECO:0000256" key="6">
    <source>
        <dbReference type="SAM" id="Phobius"/>
    </source>
</evidence>
<feature type="transmembrane region" description="Helical" evidence="6">
    <location>
        <begin position="44"/>
        <end position="65"/>
    </location>
</feature>
<sequence length="264" mass="29894">MLRISNTLVGTLNILTLLLSLSALGGSAYIHFHKTDCLKVLMYPLLFGAVFIFVVSVLGITGSMFRINEALYAYLLATFFIILGFMLFTVFALFVTNGQKVSDKGTGEHRVADFSLWLQQYVINDKNWDDIKSCLVGVDNATEIPVAPVEDYNVGCCKPPLQCGFTMKNATFWEIPKTAPLVNDTDCRTWKNRQDKLCYDCNSCKGEVLANIRNQWRYLTIFNVCVLILLTSIYVLGCYAIRNNRKDQHLEYHPYGTTHNNIVI</sequence>
<evidence type="ECO:0000256" key="4">
    <source>
        <dbReference type="ARBA" id="ARBA00022989"/>
    </source>
</evidence>
<feature type="transmembrane region" description="Helical" evidence="6">
    <location>
        <begin position="12"/>
        <end position="32"/>
    </location>
</feature>